<proteinExistence type="predicted"/>
<dbReference type="InterPro" id="IPR013078">
    <property type="entry name" value="His_Pase_superF_clade-1"/>
</dbReference>
<keyword evidence="2" id="KW-1185">Reference proteome</keyword>
<dbReference type="Pfam" id="PF00300">
    <property type="entry name" value="His_Phos_1"/>
    <property type="match status" value="1"/>
</dbReference>
<dbReference type="EMBL" id="NOXS01000035">
    <property type="protein sequence ID" value="OYQ16606.1"/>
    <property type="molecule type" value="Genomic_DNA"/>
</dbReference>
<dbReference type="PANTHER" id="PTHR48100:SF1">
    <property type="entry name" value="HISTIDINE PHOSPHATASE FAMILY PROTEIN-RELATED"/>
    <property type="match status" value="1"/>
</dbReference>
<dbReference type="SMART" id="SM00855">
    <property type="entry name" value="PGAM"/>
    <property type="match status" value="1"/>
</dbReference>
<dbReference type="GO" id="GO:0016791">
    <property type="term" value="F:phosphatase activity"/>
    <property type="evidence" value="ECO:0007669"/>
    <property type="project" value="TreeGrafter"/>
</dbReference>
<reference evidence="1 2" key="1">
    <citation type="submission" date="2017-07" db="EMBL/GenBank/DDBJ databases">
        <title>Elstera cyanobacteriorum sp. nov., a novel bacterium isolated from cyanobacterial aggregates in a eutrophic lake.</title>
        <authorList>
            <person name="Cai H."/>
        </authorList>
    </citation>
    <scope>NUCLEOTIDE SEQUENCE [LARGE SCALE GENOMIC DNA]</scope>
    <source>
        <strain evidence="1 2">TH019</strain>
    </source>
</reference>
<dbReference type="PANTHER" id="PTHR48100">
    <property type="entry name" value="BROAD-SPECIFICITY PHOSPHATASE YOR283W-RELATED"/>
    <property type="match status" value="1"/>
</dbReference>
<evidence type="ECO:0000313" key="2">
    <source>
        <dbReference type="Proteomes" id="UP000216361"/>
    </source>
</evidence>
<dbReference type="OrthoDB" id="9781415at2"/>
<dbReference type="Proteomes" id="UP000216361">
    <property type="component" value="Unassembled WGS sequence"/>
</dbReference>
<dbReference type="InterPro" id="IPR050275">
    <property type="entry name" value="PGM_Phosphatase"/>
</dbReference>
<evidence type="ECO:0008006" key="3">
    <source>
        <dbReference type="Google" id="ProtNLM"/>
    </source>
</evidence>
<gene>
    <name evidence="1" type="ORF">CHR90_16560</name>
</gene>
<name>A0A255XHZ3_9PROT</name>
<protein>
    <recommendedName>
        <fullName evidence="3">Phosphoglycerate mutase</fullName>
    </recommendedName>
</protein>
<dbReference type="GO" id="GO:0005737">
    <property type="term" value="C:cytoplasm"/>
    <property type="evidence" value="ECO:0007669"/>
    <property type="project" value="TreeGrafter"/>
</dbReference>
<dbReference type="AlphaFoldDB" id="A0A255XHZ3"/>
<comment type="caution">
    <text evidence="1">The sequence shown here is derived from an EMBL/GenBank/DDBJ whole genome shotgun (WGS) entry which is preliminary data.</text>
</comment>
<dbReference type="SUPFAM" id="SSF53254">
    <property type="entry name" value="Phosphoglycerate mutase-like"/>
    <property type="match status" value="1"/>
</dbReference>
<dbReference type="CDD" id="cd07040">
    <property type="entry name" value="HP"/>
    <property type="match status" value="1"/>
</dbReference>
<organism evidence="1 2">
    <name type="scientific">Elstera cyanobacteriorum</name>
    <dbReference type="NCBI Taxonomy" id="2022747"/>
    <lineage>
        <taxon>Bacteria</taxon>
        <taxon>Pseudomonadati</taxon>
        <taxon>Pseudomonadota</taxon>
        <taxon>Alphaproteobacteria</taxon>
        <taxon>Rhodospirillales</taxon>
        <taxon>Rhodospirillaceae</taxon>
        <taxon>Elstera</taxon>
    </lineage>
</organism>
<accession>A0A255XHZ3</accession>
<dbReference type="InterPro" id="IPR029033">
    <property type="entry name" value="His_PPase_superfam"/>
</dbReference>
<dbReference type="Gene3D" id="3.40.50.1240">
    <property type="entry name" value="Phosphoglycerate mutase-like"/>
    <property type="match status" value="1"/>
</dbReference>
<evidence type="ECO:0000313" key="1">
    <source>
        <dbReference type="EMBL" id="OYQ16606.1"/>
    </source>
</evidence>
<sequence length="184" mass="20184">MIPLVLIRHGPTDWTAVGRLQGRVDQPLSELGRERLRTLTLPDDLRTWEWIASPLARAIETAIILRGFVERLEPALIERDAGAFEGLTRDELDAEVRRLSLRDGLDWCPPGGESPRAVMARLKAFLPTLIKPTVAVTHRGVIEAALALSTGWDYTGPPPVRLKPGVALRFAVTGANLVYEGPVG</sequence>
<dbReference type="RefSeq" id="WP_094410244.1">
    <property type="nucleotide sequence ID" value="NZ_BMJZ01000003.1"/>
</dbReference>